<dbReference type="AlphaFoldDB" id="A0A084VVZ6"/>
<evidence type="ECO:0000313" key="2">
    <source>
        <dbReference type="EMBL" id="KFB42140.1"/>
    </source>
</evidence>
<evidence type="ECO:0000313" key="3">
    <source>
        <dbReference type="EnsemblMetazoa" id="ASIC009803-PA"/>
    </source>
</evidence>
<sequence>MFVNGRSHTGAKNVRLEHRPLPEDEVHRTIPMAIREQQQLQQKQHQQRFEP</sequence>
<protein>
    <submittedName>
        <fullName evidence="2 3">Uncharacterized protein</fullName>
    </submittedName>
</protein>
<dbReference type="VEuPathDB" id="VectorBase:ASIC009803"/>
<dbReference type="EnsemblMetazoa" id="ASIC009803-RA">
    <property type="protein sequence ID" value="ASIC009803-PA"/>
    <property type="gene ID" value="ASIC009803"/>
</dbReference>
<dbReference type="Proteomes" id="UP000030765">
    <property type="component" value="Unassembled WGS sequence"/>
</dbReference>
<keyword evidence="4" id="KW-1185">Reference proteome</keyword>
<evidence type="ECO:0000313" key="4">
    <source>
        <dbReference type="Proteomes" id="UP000030765"/>
    </source>
</evidence>
<accession>A0A084VVZ6</accession>
<name>A0A084VVZ6_ANOSI</name>
<feature type="region of interest" description="Disordered" evidence="1">
    <location>
        <begin position="1"/>
        <end position="24"/>
    </location>
</feature>
<organism evidence="2">
    <name type="scientific">Anopheles sinensis</name>
    <name type="common">Mosquito</name>
    <dbReference type="NCBI Taxonomy" id="74873"/>
    <lineage>
        <taxon>Eukaryota</taxon>
        <taxon>Metazoa</taxon>
        <taxon>Ecdysozoa</taxon>
        <taxon>Arthropoda</taxon>
        <taxon>Hexapoda</taxon>
        <taxon>Insecta</taxon>
        <taxon>Pterygota</taxon>
        <taxon>Neoptera</taxon>
        <taxon>Endopterygota</taxon>
        <taxon>Diptera</taxon>
        <taxon>Nematocera</taxon>
        <taxon>Culicoidea</taxon>
        <taxon>Culicidae</taxon>
        <taxon>Anophelinae</taxon>
        <taxon>Anopheles</taxon>
    </lineage>
</organism>
<gene>
    <name evidence="2" type="ORF">ZHAS_00009803</name>
</gene>
<dbReference type="EMBL" id="KE525164">
    <property type="protein sequence ID" value="KFB42140.1"/>
    <property type="molecule type" value="Genomic_DNA"/>
</dbReference>
<reference evidence="3" key="2">
    <citation type="submission" date="2020-05" db="UniProtKB">
        <authorList>
            <consortium name="EnsemblMetazoa"/>
        </authorList>
    </citation>
    <scope>IDENTIFICATION</scope>
</reference>
<evidence type="ECO:0000256" key="1">
    <source>
        <dbReference type="SAM" id="MobiDB-lite"/>
    </source>
</evidence>
<proteinExistence type="predicted"/>
<dbReference type="EMBL" id="ATLV01017362">
    <property type="status" value="NOT_ANNOTATED_CDS"/>
    <property type="molecule type" value="Genomic_DNA"/>
</dbReference>
<feature type="compositionally biased region" description="Basic and acidic residues" evidence="1">
    <location>
        <begin position="14"/>
        <end position="24"/>
    </location>
</feature>
<reference evidence="2 4" key="1">
    <citation type="journal article" date="2014" name="BMC Genomics">
        <title>Genome sequence of Anopheles sinensis provides insight into genetics basis of mosquito competence for malaria parasites.</title>
        <authorList>
            <person name="Zhou D."/>
            <person name="Zhang D."/>
            <person name="Ding G."/>
            <person name="Shi L."/>
            <person name="Hou Q."/>
            <person name="Ye Y."/>
            <person name="Xu Y."/>
            <person name="Zhou H."/>
            <person name="Xiong C."/>
            <person name="Li S."/>
            <person name="Yu J."/>
            <person name="Hong S."/>
            <person name="Yu X."/>
            <person name="Zou P."/>
            <person name="Chen C."/>
            <person name="Chang X."/>
            <person name="Wang W."/>
            <person name="Lv Y."/>
            <person name="Sun Y."/>
            <person name="Ma L."/>
            <person name="Shen B."/>
            <person name="Zhu C."/>
        </authorList>
    </citation>
    <scope>NUCLEOTIDE SEQUENCE [LARGE SCALE GENOMIC DNA]</scope>
</reference>